<evidence type="ECO:0000313" key="2">
    <source>
        <dbReference type="Proteomes" id="UP000694843"/>
    </source>
</evidence>
<dbReference type="RefSeq" id="XP_018009053.1">
    <property type="nucleotide sequence ID" value="XM_018153564.2"/>
</dbReference>
<proteinExistence type="predicted"/>
<protein>
    <submittedName>
        <fullName evidence="3">Uncharacterized protein LOC108666652</fullName>
    </submittedName>
</protein>
<reference evidence="3" key="1">
    <citation type="submission" date="2025-08" db="UniProtKB">
        <authorList>
            <consortium name="RefSeq"/>
        </authorList>
    </citation>
    <scope>IDENTIFICATION</scope>
    <source>
        <tissue evidence="3">Whole organism</tissue>
    </source>
</reference>
<evidence type="ECO:0000313" key="3">
    <source>
        <dbReference type="RefSeq" id="XP_018009053.1"/>
    </source>
</evidence>
<organism evidence="2 3">
    <name type="scientific">Hyalella azteca</name>
    <name type="common">Amphipod</name>
    <dbReference type="NCBI Taxonomy" id="294128"/>
    <lineage>
        <taxon>Eukaryota</taxon>
        <taxon>Metazoa</taxon>
        <taxon>Ecdysozoa</taxon>
        <taxon>Arthropoda</taxon>
        <taxon>Crustacea</taxon>
        <taxon>Multicrustacea</taxon>
        <taxon>Malacostraca</taxon>
        <taxon>Eumalacostraca</taxon>
        <taxon>Peracarida</taxon>
        <taxon>Amphipoda</taxon>
        <taxon>Senticaudata</taxon>
        <taxon>Talitrida</taxon>
        <taxon>Talitroidea</taxon>
        <taxon>Hyalellidae</taxon>
        <taxon>Hyalella</taxon>
    </lineage>
</organism>
<dbReference type="GeneID" id="108666652"/>
<sequence>MIFADQDDQLSASGGSGAGLVKRWWRVGCSLHVEEALHCHDLGRLTPRAIHHLNQNSLPQFSFPVLYLEEDRCEDSFDPYGNVRLYLEFHKLLAYYGAHLKLYLIDEFVENTKAISRLLVTKRSPAGLPLSLKKIDFNNMTGHLFHNQVTIINPDGEREVLDHHLHIIAESTDDVNRWLFLHCIRKTVNHQTRTPNSKSLSRRASTSDVTFQNDATPRDLNVPNGIRSLSRRSSLSHSISPTYRDTPYDGTSCYLAHAERKSCPSPFDAERTRTYLGKVRKDFFRQTDLDFVL</sequence>
<dbReference type="AlphaFoldDB" id="A0A8B7N6Z7"/>
<keyword evidence="2" id="KW-1185">Reference proteome</keyword>
<feature type="compositionally biased region" description="Low complexity" evidence="1">
    <location>
        <begin position="226"/>
        <end position="240"/>
    </location>
</feature>
<feature type="compositionally biased region" description="Polar residues" evidence="1">
    <location>
        <begin position="191"/>
        <end position="215"/>
    </location>
</feature>
<dbReference type="KEGG" id="hazt:108666652"/>
<gene>
    <name evidence="3" type="primary">LOC108666652</name>
</gene>
<evidence type="ECO:0000256" key="1">
    <source>
        <dbReference type="SAM" id="MobiDB-lite"/>
    </source>
</evidence>
<name>A0A8B7N6Z7_HYAAZ</name>
<feature type="region of interest" description="Disordered" evidence="1">
    <location>
        <begin position="191"/>
        <end position="243"/>
    </location>
</feature>
<dbReference type="Proteomes" id="UP000694843">
    <property type="component" value="Unplaced"/>
</dbReference>
<accession>A0A8B7N6Z7</accession>
<dbReference type="OrthoDB" id="10459500at2759"/>